<comment type="caution">
    <text evidence="1">The sequence shown here is derived from an EMBL/GenBank/DDBJ whole genome shotgun (WGS) entry which is preliminary data.</text>
</comment>
<evidence type="ECO:0000313" key="2">
    <source>
        <dbReference type="Proteomes" id="UP000828251"/>
    </source>
</evidence>
<name>A0A9D3UXC8_9ROSI</name>
<dbReference type="InterPro" id="IPR004242">
    <property type="entry name" value="Transposase_21"/>
</dbReference>
<reference evidence="1 2" key="1">
    <citation type="journal article" date="2021" name="Plant Biotechnol. J.">
        <title>Multi-omics assisted identification of the key and species-specific regulatory components of drought-tolerant mechanisms in Gossypium stocksii.</title>
        <authorList>
            <person name="Yu D."/>
            <person name="Ke L."/>
            <person name="Zhang D."/>
            <person name="Wu Y."/>
            <person name="Sun Y."/>
            <person name="Mei J."/>
            <person name="Sun J."/>
            <person name="Sun Y."/>
        </authorList>
    </citation>
    <scope>NUCLEOTIDE SEQUENCE [LARGE SCALE GENOMIC DNA]</scope>
    <source>
        <strain evidence="2">cv. E1</strain>
        <tissue evidence="1">Leaf</tissue>
    </source>
</reference>
<dbReference type="PANTHER" id="PTHR10775:SF182">
    <property type="entry name" value="TRANSPOSON, EN_SPM-LIKE, TRANSPOSASE-ASSOCIATED DOMAIN PROTEIN-RELATED"/>
    <property type="match status" value="1"/>
</dbReference>
<sequence>MVRTMVLMRSKGLRRDCVKFSCILFLLQLCHFKTLFGWSAKPLTCLLEILNEAFPNRNIIPTTYYEAKKKISALNLWYVKIDTCPDDYMLHWGDASKKDNCDVCKSSRWKSSKELDVDEQVDSSCCRPKPAQVLRFPNFVANPHNVSLGLASDGFNSLRTMSTSPSTLPILLIPYNLEPWACMKLSSMILSMKEIKQIPLIKTRLYGRGGVDFSTCLSGITIYFNITWMSYTSKRTYVTMSLAPFLISHMGVKTISRSTMTFKILASENLKILDGYASNISGCINLKEHKLNNLKSHDDHILMQGLCRDLMIPHLRKYMSIDLRCDYSSLRTSVALCIEIAMGILSNTHSYQSIVVQLS</sequence>
<keyword evidence="2" id="KW-1185">Reference proteome</keyword>
<dbReference type="PANTHER" id="PTHR10775">
    <property type="entry name" value="OS08G0208400 PROTEIN"/>
    <property type="match status" value="1"/>
</dbReference>
<accession>A0A9D3UXC8</accession>
<dbReference type="EMBL" id="JAIQCV010000009">
    <property type="protein sequence ID" value="KAH1063980.1"/>
    <property type="molecule type" value="Genomic_DNA"/>
</dbReference>
<gene>
    <name evidence="1" type="ORF">J1N35_028967</name>
</gene>
<dbReference type="OrthoDB" id="1411153at2759"/>
<proteinExistence type="predicted"/>
<protein>
    <submittedName>
        <fullName evidence="1">Uncharacterized protein</fullName>
    </submittedName>
</protein>
<dbReference type="Proteomes" id="UP000828251">
    <property type="component" value="Unassembled WGS sequence"/>
</dbReference>
<dbReference type="Pfam" id="PF02992">
    <property type="entry name" value="Transposase_21"/>
    <property type="match status" value="1"/>
</dbReference>
<organism evidence="1 2">
    <name type="scientific">Gossypium stocksii</name>
    <dbReference type="NCBI Taxonomy" id="47602"/>
    <lineage>
        <taxon>Eukaryota</taxon>
        <taxon>Viridiplantae</taxon>
        <taxon>Streptophyta</taxon>
        <taxon>Embryophyta</taxon>
        <taxon>Tracheophyta</taxon>
        <taxon>Spermatophyta</taxon>
        <taxon>Magnoliopsida</taxon>
        <taxon>eudicotyledons</taxon>
        <taxon>Gunneridae</taxon>
        <taxon>Pentapetalae</taxon>
        <taxon>rosids</taxon>
        <taxon>malvids</taxon>
        <taxon>Malvales</taxon>
        <taxon>Malvaceae</taxon>
        <taxon>Malvoideae</taxon>
        <taxon>Gossypium</taxon>
    </lineage>
</organism>
<evidence type="ECO:0000313" key="1">
    <source>
        <dbReference type="EMBL" id="KAH1063980.1"/>
    </source>
</evidence>
<dbReference type="AlphaFoldDB" id="A0A9D3UXC8"/>